<accession>A0A5J4SYZ8</accession>
<proteinExistence type="predicted"/>
<sequence length="213" mass="24774">MSRAFSIREIIEMKIPSIKLTGKFLDAFGEIEKTGIWLVWGRSGNGKTSFAMQLCKELSRFGKVHYDPLEEKSKGLSIQNILNKHNMIEINGRMSIKSEPISKLSERLDKHKSPDFVVIDSFQYCRFTYETYIEFKEKHADKLLIFISHADGKEPEGSVARSVQYDVGQKVYVEGYRAFTRGRFYGPLGYYNIWEEKAIDYWGKQDMNQIINE</sequence>
<dbReference type="EMBL" id="SNRY01000016">
    <property type="protein sequence ID" value="KAA6351247.1"/>
    <property type="molecule type" value="Genomic_DNA"/>
</dbReference>
<reference evidence="1" key="1">
    <citation type="submission" date="2019-03" db="EMBL/GenBank/DDBJ databases">
        <title>Single cell metagenomics reveals metabolic interactions within the superorganism composed of flagellate Streblomastix strix and complex community of Bacteroidetes bacteria on its surface.</title>
        <authorList>
            <person name="Treitli S.C."/>
            <person name="Kolisko M."/>
            <person name="Husnik F."/>
            <person name="Keeling P."/>
            <person name="Hampl V."/>
        </authorList>
    </citation>
    <scope>NUCLEOTIDE SEQUENCE</scope>
    <source>
        <strain evidence="1">STM</strain>
    </source>
</reference>
<comment type="caution">
    <text evidence="1">The sequence shown here is derived from an EMBL/GenBank/DDBJ whole genome shotgun (WGS) entry which is preliminary data.</text>
</comment>
<gene>
    <name evidence="1" type="ORF">EZS27_001393</name>
</gene>
<dbReference type="InterPro" id="IPR027417">
    <property type="entry name" value="P-loop_NTPase"/>
</dbReference>
<dbReference type="SUPFAM" id="SSF52540">
    <property type="entry name" value="P-loop containing nucleoside triphosphate hydrolases"/>
    <property type="match status" value="1"/>
</dbReference>
<protein>
    <recommendedName>
        <fullName evidence="2">AAA+ ATPase domain-containing protein</fullName>
    </recommendedName>
</protein>
<organism evidence="1">
    <name type="scientific">termite gut metagenome</name>
    <dbReference type="NCBI Taxonomy" id="433724"/>
    <lineage>
        <taxon>unclassified sequences</taxon>
        <taxon>metagenomes</taxon>
        <taxon>organismal metagenomes</taxon>
    </lineage>
</organism>
<evidence type="ECO:0008006" key="2">
    <source>
        <dbReference type="Google" id="ProtNLM"/>
    </source>
</evidence>
<evidence type="ECO:0000313" key="1">
    <source>
        <dbReference type="EMBL" id="KAA6351247.1"/>
    </source>
</evidence>
<name>A0A5J4SYZ8_9ZZZZ</name>
<dbReference type="AlphaFoldDB" id="A0A5J4SYZ8"/>
<dbReference type="Gene3D" id="3.40.50.300">
    <property type="entry name" value="P-loop containing nucleotide triphosphate hydrolases"/>
    <property type="match status" value="1"/>
</dbReference>